<evidence type="ECO:0000313" key="3">
    <source>
        <dbReference type="EMBL" id="KAJ9602571.1"/>
    </source>
</evidence>
<feature type="coiled-coil region" evidence="1">
    <location>
        <begin position="449"/>
        <end position="490"/>
    </location>
</feature>
<evidence type="ECO:0000256" key="2">
    <source>
        <dbReference type="SAM" id="MobiDB-lite"/>
    </source>
</evidence>
<dbReference type="AlphaFoldDB" id="A0AA39CBW0"/>
<reference evidence="3" key="1">
    <citation type="submission" date="2022-10" db="EMBL/GenBank/DDBJ databases">
        <title>Culturing micro-colonial fungi from biological soil crusts in the Mojave desert and describing Neophaeococcomyces mojavensis, and introducing the new genera and species Taxawa tesnikishii.</title>
        <authorList>
            <person name="Kurbessoian T."/>
            <person name="Stajich J.E."/>
        </authorList>
    </citation>
    <scope>NUCLEOTIDE SEQUENCE</scope>
    <source>
        <strain evidence="3">TK_41</strain>
    </source>
</reference>
<protein>
    <submittedName>
        <fullName evidence="3">Uncharacterized protein</fullName>
    </submittedName>
</protein>
<gene>
    <name evidence="3" type="ORF">H2200_012764</name>
</gene>
<dbReference type="EMBL" id="JAPDRK010000025">
    <property type="protein sequence ID" value="KAJ9602571.1"/>
    <property type="molecule type" value="Genomic_DNA"/>
</dbReference>
<dbReference type="Proteomes" id="UP001172673">
    <property type="component" value="Unassembled WGS sequence"/>
</dbReference>
<keyword evidence="1" id="KW-0175">Coiled coil</keyword>
<keyword evidence="4" id="KW-1185">Reference proteome</keyword>
<evidence type="ECO:0000313" key="4">
    <source>
        <dbReference type="Proteomes" id="UP001172673"/>
    </source>
</evidence>
<organism evidence="3 4">
    <name type="scientific">Cladophialophora chaetospira</name>
    <dbReference type="NCBI Taxonomy" id="386627"/>
    <lineage>
        <taxon>Eukaryota</taxon>
        <taxon>Fungi</taxon>
        <taxon>Dikarya</taxon>
        <taxon>Ascomycota</taxon>
        <taxon>Pezizomycotina</taxon>
        <taxon>Eurotiomycetes</taxon>
        <taxon>Chaetothyriomycetidae</taxon>
        <taxon>Chaetothyriales</taxon>
        <taxon>Herpotrichiellaceae</taxon>
        <taxon>Cladophialophora</taxon>
    </lineage>
</organism>
<name>A0AA39CBW0_9EURO</name>
<feature type="region of interest" description="Disordered" evidence="2">
    <location>
        <begin position="500"/>
        <end position="644"/>
    </location>
</feature>
<feature type="compositionally biased region" description="Low complexity" evidence="2">
    <location>
        <begin position="627"/>
        <end position="636"/>
    </location>
</feature>
<evidence type="ECO:0000256" key="1">
    <source>
        <dbReference type="SAM" id="Coils"/>
    </source>
</evidence>
<accession>A0AA39CBW0</accession>
<comment type="caution">
    <text evidence="3">The sequence shown here is derived from an EMBL/GenBank/DDBJ whole genome shotgun (WGS) entry which is preliminary data.</text>
</comment>
<sequence length="644" mass="70823">MAGMTTPLRPNPTILVPDTPQSISFNGDKLLRELNKIGKPLSSPFTTPDPIRYDTIDDRPLDFSKGDTDKQIRMRSAYNNMGRASSLARVLSEIAEENNRLYPRKEWNHVQGGNQLVMTNVLNTMHHTMVEGLIDGNLVARFCDPTEPGYANAIKAHHDLIKAPGNYVQAVGRKGMTLVLGNTQDTTAGRLVKDDYPGHWLTPNEILLFHEKSLVYLQDDAYAYDVDVGYQGRPPNATLAWYAGKGPTQGYHWRRYADKPEQRGKLEKFLQMIDVNFVQRIKKMKQADPTDPNLDVPLKWGPLEIGYGKDLRARAQAHDHHPNSNHVYTFMLAMILFLFDPTQEKFQVYRFMVCRVPLAQKTANDDEPFQAANTIDVGITMLACSHWFDGGCNPAFGAGGGVGKAQLNADWRYLQKSHAAMYQQGSLFRVNLGQEKAAFEVWKEREQTMRIATKKLDDQENARKELLAKKDDLEARVKKIKEAQELLKADKDIAKFKPKLGAGESLRSTPEPAQRSILSSPARGSMPPPSALGLTPQPRRSILSSSPAGGSMPPPSASGRRWYQDPGLAPFLSPAPQSTGPARVRGYSQGASQTGTPSPGPFSPAASTMGPPAAPVRVSKASQGSASQTGRSSQGGPSQGGNQP</sequence>
<proteinExistence type="predicted"/>